<protein>
    <recommendedName>
        <fullName evidence="2">SHOCT domain-containing protein</fullName>
    </recommendedName>
</protein>
<dbReference type="HOGENOM" id="CLU_159099_0_1_0"/>
<reference evidence="4" key="1">
    <citation type="journal article" date="2010" name="Stand. Genomic Sci.">
        <title>Complete genome sequence of 'Thermobaculum terrenum' type strain (YNP1).</title>
        <authorList>
            <person name="Kiss H."/>
            <person name="Cleland D."/>
            <person name="Lapidus A."/>
            <person name="Lucas S."/>
            <person name="Glavina Del Rio T."/>
            <person name="Nolan M."/>
            <person name="Tice H."/>
            <person name="Han C."/>
            <person name="Goodwin L."/>
            <person name="Pitluck S."/>
            <person name="Liolios K."/>
            <person name="Ivanova N."/>
            <person name="Mavromatis K."/>
            <person name="Ovchinnikova G."/>
            <person name="Pati A."/>
            <person name="Chen A."/>
            <person name="Palaniappan K."/>
            <person name="Land M."/>
            <person name="Hauser L."/>
            <person name="Chang Y."/>
            <person name="Jeffries C."/>
            <person name="Lu M."/>
            <person name="Brettin T."/>
            <person name="Detter J."/>
            <person name="Goker M."/>
            <person name="Tindall B."/>
            <person name="Beck B."/>
            <person name="McDermott T."/>
            <person name="Woyke T."/>
            <person name="Bristow J."/>
            <person name="Eisen J."/>
            <person name="Markowitz V."/>
            <person name="Hugenholtz P."/>
            <person name="Kyrpides N."/>
            <person name="Klenk H."/>
            <person name="Cheng J."/>
        </authorList>
    </citation>
    <scope>NUCLEOTIDE SEQUENCE [LARGE SCALE GENOMIC DNA]</scope>
    <source>
        <strain evidence="4">ATCC BAA-798 / YNP1</strain>
    </source>
</reference>
<accession>D1CIP2</accession>
<dbReference type="KEGG" id="ttr:Tter_2725"/>
<feature type="domain" description="SHOCT" evidence="2">
    <location>
        <begin position="88"/>
        <end position="114"/>
    </location>
</feature>
<sequence length="127" mass="14447">MNETVRAVLIAAMIGLLLLVLLFLLPMLTMAGMMWGTGMPATAPGGRFSPWVMLLYAVILVLVILGAFLLVIWLGRSLGSRPEHQEDEALRILRLRYARGEISREEYERMLKDLQPWHDQDTTVRLQ</sequence>
<dbReference type="InterPro" id="IPR018649">
    <property type="entry name" value="SHOCT"/>
</dbReference>
<name>D1CIP2_THET1</name>
<keyword evidence="1" id="KW-1133">Transmembrane helix</keyword>
<dbReference type="Proteomes" id="UP000000323">
    <property type="component" value="Chromosome 2"/>
</dbReference>
<dbReference type="EMBL" id="CP001826">
    <property type="protein sequence ID" value="ACZ43613.1"/>
    <property type="molecule type" value="Genomic_DNA"/>
</dbReference>
<evidence type="ECO:0000259" key="2">
    <source>
        <dbReference type="Pfam" id="PF09851"/>
    </source>
</evidence>
<gene>
    <name evidence="3" type="ordered locus">Tter_2725</name>
</gene>
<dbReference type="RefSeq" id="WP_012876644.1">
    <property type="nucleotide sequence ID" value="NC_013526.1"/>
</dbReference>
<keyword evidence="1" id="KW-0812">Transmembrane</keyword>
<dbReference type="eggNOG" id="COG3462">
    <property type="taxonomic scope" value="Bacteria"/>
</dbReference>
<dbReference type="AlphaFoldDB" id="D1CIP2"/>
<dbReference type="Pfam" id="PF09851">
    <property type="entry name" value="SHOCT"/>
    <property type="match status" value="1"/>
</dbReference>
<organism evidence="3 4">
    <name type="scientific">Thermobaculum terrenum (strain ATCC BAA-798 / CCMEE 7001 / YNP1)</name>
    <dbReference type="NCBI Taxonomy" id="525904"/>
    <lineage>
        <taxon>Bacteria</taxon>
        <taxon>Bacillati</taxon>
        <taxon>Chloroflexota</taxon>
        <taxon>Chloroflexia</taxon>
        <taxon>Candidatus Thermobaculales</taxon>
        <taxon>Candidatus Thermobaculaceae</taxon>
        <taxon>Thermobaculum</taxon>
    </lineage>
</organism>
<keyword evidence="4" id="KW-1185">Reference proteome</keyword>
<evidence type="ECO:0000313" key="3">
    <source>
        <dbReference type="EMBL" id="ACZ43613.1"/>
    </source>
</evidence>
<keyword evidence="1" id="KW-0472">Membrane</keyword>
<feature type="transmembrane region" description="Helical" evidence="1">
    <location>
        <begin position="7"/>
        <end position="31"/>
    </location>
</feature>
<proteinExistence type="predicted"/>
<evidence type="ECO:0000313" key="4">
    <source>
        <dbReference type="Proteomes" id="UP000000323"/>
    </source>
</evidence>
<evidence type="ECO:0000256" key="1">
    <source>
        <dbReference type="SAM" id="Phobius"/>
    </source>
</evidence>
<dbReference type="STRING" id="525904.Tter_2725"/>
<feature type="transmembrane region" description="Helical" evidence="1">
    <location>
        <begin position="51"/>
        <end position="74"/>
    </location>
</feature>